<dbReference type="Gene3D" id="4.10.280.10">
    <property type="entry name" value="Helix-loop-helix DNA-binding domain"/>
    <property type="match status" value="1"/>
</dbReference>
<proteinExistence type="predicted"/>
<dbReference type="Proteomes" id="UP001362999">
    <property type="component" value="Unassembled WGS sequence"/>
</dbReference>
<evidence type="ECO:0000259" key="1">
    <source>
        <dbReference type="PROSITE" id="PS50888"/>
    </source>
</evidence>
<dbReference type="Pfam" id="PF00010">
    <property type="entry name" value="HLH"/>
    <property type="match status" value="1"/>
</dbReference>
<gene>
    <name evidence="2" type="ORF">R3P38DRAFT_3203797</name>
</gene>
<organism evidence="2 3">
    <name type="scientific">Favolaschia claudopus</name>
    <dbReference type="NCBI Taxonomy" id="2862362"/>
    <lineage>
        <taxon>Eukaryota</taxon>
        <taxon>Fungi</taxon>
        <taxon>Dikarya</taxon>
        <taxon>Basidiomycota</taxon>
        <taxon>Agaricomycotina</taxon>
        <taxon>Agaricomycetes</taxon>
        <taxon>Agaricomycetidae</taxon>
        <taxon>Agaricales</taxon>
        <taxon>Marasmiineae</taxon>
        <taxon>Mycenaceae</taxon>
        <taxon>Favolaschia</taxon>
    </lineage>
</organism>
<dbReference type="GO" id="GO:0046983">
    <property type="term" value="F:protein dimerization activity"/>
    <property type="evidence" value="ECO:0007669"/>
    <property type="project" value="InterPro"/>
</dbReference>
<reference evidence="2 3" key="1">
    <citation type="journal article" date="2024" name="J Genomics">
        <title>Draft genome sequencing and assembly of Favolaschia claudopus CIRM-BRFM 2984 isolated from oak limbs.</title>
        <authorList>
            <person name="Navarro D."/>
            <person name="Drula E."/>
            <person name="Chaduli D."/>
            <person name="Cazenave R."/>
            <person name="Ahrendt S."/>
            <person name="Wang J."/>
            <person name="Lipzen A."/>
            <person name="Daum C."/>
            <person name="Barry K."/>
            <person name="Grigoriev I.V."/>
            <person name="Favel A."/>
            <person name="Rosso M.N."/>
            <person name="Martin F."/>
        </authorList>
    </citation>
    <scope>NUCLEOTIDE SEQUENCE [LARGE SCALE GENOMIC DNA]</scope>
    <source>
        <strain evidence="2 3">CIRM-BRFM 2984</strain>
    </source>
</reference>
<sequence length="187" mass="20761">MGVVRPLPLAVPSQMSPTNSLQFVNLFREDTMIGSGPDRVPSSADTKQACRELHNAAERQRRVDLTKALLELSSLLFPVPPDRPPTRIDIINSAIAHIRATQDQTELAAQEMRIMDNELAILRYEVNDWRTSAGVVPLKEPARRQNGGEEGLHLQWLDGDWPNVQLHHGGGTVGYARLTPVGGCRRM</sequence>
<dbReference type="SMART" id="SM00353">
    <property type="entry name" value="HLH"/>
    <property type="match status" value="1"/>
</dbReference>
<dbReference type="InterPro" id="IPR011598">
    <property type="entry name" value="bHLH_dom"/>
</dbReference>
<comment type="caution">
    <text evidence="2">The sequence shown here is derived from an EMBL/GenBank/DDBJ whole genome shotgun (WGS) entry which is preliminary data.</text>
</comment>
<dbReference type="PROSITE" id="PS50888">
    <property type="entry name" value="BHLH"/>
    <property type="match status" value="1"/>
</dbReference>
<evidence type="ECO:0000313" key="2">
    <source>
        <dbReference type="EMBL" id="KAK7016040.1"/>
    </source>
</evidence>
<protein>
    <recommendedName>
        <fullName evidence="1">BHLH domain-containing protein</fullName>
    </recommendedName>
</protein>
<evidence type="ECO:0000313" key="3">
    <source>
        <dbReference type="Proteomes" id="UP001362999"/>
    </source>
</evidence>
<accession>A0AAW0ASR1</accession>
<keyword evidence="3" id="KW-1185">Reference proteome</keyword>
<dbReference type="EMBL" id="JAWWNJ010000052">
    <property type="protein sequence ID" value="KAK7016040.1"/>
    <property type="molecule type" value="Genomic_DNA"/>
</dbReference>
<name>A0AAW0ASR1_9AGAR</name>
<dbReference type="SUPFAM" id="SSF47459">
    <property type="entry name" value="HLH, helix-loop-helix DNA-binding domain"/>
    <property type="match status" value="1"/>
</dbReference>
<dbReference type="AlphaFoldDB" id="A0AAW0ASR1"/>
<dbReference type="InterPro" id="IPR036638">
    <property type="entry name" value="HLH_DNA-bd_sf"/>
</dbReference>
<feature type="domain" description="BHLH" evidence="1">
    <location>
        <begin position="49"/>
        <end position="101"/>
    </location>
</feature>